<name>A0ABX8JYI1_9ENTR</name>
<sequence>MLTLPSQPAVTAALISAIVTISIFIIKGITGSFWDKYFHKYKIKIDHEYEQRKKIKEAISKYKVPLLSSAEDLNHRLWNFSTHCHKGWHILGPNESVSEKYYLQSFCYRLLAFLAWCKKFERESIYLDSTLSAKNDLTFVKYIKTMQNTFSNAFIFNGLNYDSEHATDHFFKDELAILVEHMITTEGVITFTDFKKIDKEHYQKMTLYISSILTSRNCNKWYLMNGFHFILMAFLSKYGYDYQKTELKKLKVLRKSQPQNIIAENFNAIVKQGKLDGCKEMKKAVNVLLSI</sequence>
<keyword evidence="1" id="KW-0472">Membrane</keyword>
<dbReference type="EMBL" id="CP076838">
    <property type="protein sequence ID" value="QWW80720.1"/>
    <property type="molecule type" value="Genomic_DNA"/>
</dbReference>
<dbReference type="RefSeq" id="WP_207292169.1">
    <property type="nucleotide sequence ID" value="NZ_CP071383.1"/>
</dbReference>
<dbReference type="Proteomes" id="UP000683497">
    <property type="component" value="Chromosome"/>
</dbReference>
<evidence type="ECO:0008006" key="4">
    <source>
        <dbReference type="Google" id="ProtNLM"/>
    </source>
</evidence>
<organism evidence="2 3">
    <name type="scientific">Leclercia pneumoniae</name>
    <dbReference type="NCBI Taxonomy" id="2815358"/>
    <lineage>
        <taxon>Bacteria</taxon>
        <taxon>Pseudomonadati</taxon>
        <taxon>Pseudomonadota</taxon>
        <taxon>Gammaproteobacteria</taxon>
        <taxon>Enterobacterales</taxon>
        <taxon>Enterobacteriaceae</taxon>
        <taxon>Leclercia</taxon>
    </lineage>
</organism>
<keyword evidence="1" id="KW-1133">Transmembrane helix</keyword>
<evidence type="ECO:0000256" key="1">
    <source>
        <dbReference type="SAM" id="Phobius"/>
    </source>
</evidence>
<proteinExistence type="predicted"/>
<gene>
    <name evidence="2" type="ORF">KQ929_05675</name>
</gene>
<keyword evidence="1" id="KW-0812">Transmembrane</keyword>
<evidence type="ECO:0000313" key="2">
    <source>
        <dbReference type="EMBL" id="QWW80720.1"/>
    </source>
</evidence>
<accession>A0ABX8JYI1</accession>
<keyword evidence="3" id="KW-1185">Reference proteome</keyword>
<reference evidence="2 3" key="1">
    <citation type="submission" date="2021-06" db="EMBL/GenBank/DDBJ databases">
        <title>Leclercia pneumoniae sp. nov.</title>
        <authorList>
            <person name="Hoenemann M."/>
            <person name="Viehweger A."/>
            <person name="Dietze N."/>
        </authorList>
    </citation>
    <scope>NUCLEOTIDE SEQUENCE [LARGE SCALE GENOMIC DNA]</scope>
    <source>
        <strain evidence="3">49125</strain>
    </source>
</reference>
<protein>
    <recommendedName>
        <fullName evidence="4">Phage abortive infection protein</fullName>
    </recommendedName>
</protein>
<evidence type="ECO:0000313" key="3">
    <source>
        <dbReference type="Proteomes" id="UP000683497"/>
    </source>
</evidence>
<feature type="transmembrane region" description="Helical" evidence="1">
    <location>
        <begin position="12"/>
        <end position="34"/>
    </location>
</feature>